<evidence type="ECO:0000256" key="2">
    <source>
        <dbReference type="ARBA" id="ARBA00023002"/>
    </source>
</evidence>
<dbReference type="RefSeq" id="WP_183628483.1">
    <property type="nucleotide sequence ID" value="NZ_JACIDX010000021.1"/>
</dbReference>
<protein>
    <submittedName>
        <fullName evidence="3">3(Or 17)beta-hydroxysteroid dehydrogenase</fullName>
        <ecNumber evidence="3">1.1.1.51</ecNumber>
    </submittedName>
</protein>
<dbReference type="Pfam" id="PF13561">
    <property type="entry name" value="adh_short_C2"/>
    <property type="match status" value="1"/>
</dbReference>
<dbReference type="GO" id="GO:0016491">
    <property type="term" value="F:oxidoreductase activity"/>
    <property type="evidence" value="ECO:0007669"/>
    <property type="project" value="UniProtKB-KW"/>
</dbReference>
<reference evidence="3 4" key="1">
    <citation type="submission" date="2020-08" db="EMBL/GenBank/DDBJ databases">
        <title>Genomic Encyclopedia of Type Strains, Phase IV (KMG-IV): sequencing the most valuable type-strain genomes for metagenomic binning, comparative biology and taxonomic classification.</title>
        <authorList>
            <person name="Goeker M."/>
        </authorList>
    </citation>
    <scope>NUCLEOTIDE SEQUENCE [LARGE SCALE GENOMIC DNA]</scope>
    <source>
        <strain evidence="3 4">DSM 27057</strain>
    </source>
</reference>
<dbReference type="InterPro" id="IPR020904">
    <property type="entry name" value="Sc_DH/Rdtase_CS"/>
</dbReference>
<dbReference type="PANTHER" id="PTHR43180">
    <property type="entry name" value="3-OXOACYL-(ACYL-CARRIER-PROTEIN) REDUCTASE (AFU_ORTHOLOGUE AFUA_6G11210)"/>
    <property type="match status" value="1"/>
</dbReference>
<organism evidence="3 4">
    <name type="scientific">Novosphingobium sediminicola</name>
    <dbReference type="NCBI Taxonomy" id="563162"/>
    <lineage>
        <taxon>Bacteria</taxon>
        <taxon>Pseudomonadati</taxon>
        <taxon>Pseudomonadota</taxon>
        <taxon>Alphaproteobacteria</taxon>
        <taxon>Sphingomonadales</taxon>
        <taxon>Sphingomonadaceae</taxon>
        <taxon>Novosphingobium</taxon>
    </lineage>
</organism>
<dbReference type="Gene3D" id="3.40.50.720">
    <property type="entry name" value="NAD(P)-binding Rossmann-like Domain"/>
    <property type="match status" value="1"/>
</dbReference>
<evidence type="ECO:0000313" key="3">
    <source>
        <dbReference type="EMBL" id="MBB3957307.1"/>
    </source>
</evidence>
<keyword evidence="2 3" id="KW-0560">Oxidoreductase</keyword>
<dbReference type="PROSITE" id="PS00061">
    <property type="entry name" value="ADH_SHORT"/>
    <property type="match status" value="1"/>
</dbReference>
<gene>
    <name evidence="3" type="ORF">GGR38_004281</name>
</gene>
<name>A0A7W6CT27_9SPHN</name>
<dbReference type="SUPFAM" id="SSF51735">
    <property type="entry name" value="NAD(P)-binding Rossmann-fold domains"/>
    <property type="match status" value="1"/>
</dbReference>
<dbReference type="FunFam" id="3.40.50.720:FF:000084">
    <property type="entry name" value="Short-chain dehydrogenase reductase"/>
    <property type="match status" value="1"/>
</dbReference>
<proteinExistence type="inferred from homology"/>
<dbReference type="EMBL" id="JACIDX010000021">
    <property type="protein sequence ID" value="MBB3957307.1"/>
    <property type="molecule type" value="Genomic_DNA"/>
</dbReference>
<dbReference type="Proteomes" id="UP000548867">
    <property type="component" value="Unassembled WGS sequence"/>
</dbReference>
<evidence type="ECO:0000256" key="1">
    <source>
        <dbReference type="ARBA" id="ARBA00006484"/>
    </source>
</evidence>
<dbReference type="InterPro" id="IPR036291">
    <property type="entry name" value="NAD(P)-bd_dom_sf"/>
</dbReference>
<dbReference type="InterPro" id="IPR002347">
    <property type="entry name" value="SDR_fam"/>
</dbReference>
<dbReference type="PANTHER" id="PTHR43180:SF66">
    <property type="entry name" value="SHORT-CHAIN DEHYDROGENASE_REDUCTASE FAMILY PROTEIN"/>
    <property type="match status" value="1"/>
</dbReference>
<dbReference type="PRINTS" id="PR00081">
    <property type="entry name" value="GDHRDH"/>
</dbReference>
<accession>A0A7W6CT27</accession>
<sequence>MASRLEGKVALVTGGTSGIGAGTVRRLAAEGAKVVFTGSKAEIGEALAAQVGGLFVSHRVEDAEAWPALIDKVMEAYGRLDIAFANAGTEQGDASIEDVSIEAWSRLVGINQTGVMLTVQHAIRAMARNEGATGSIIINSSMNAARPLGNYVTYSTTKAAVVALAKSAAVYCGQKKYRIRVNAILPGVVETDLIRNIMESMPDPAAVRAIYEGMAPLNRMARVEEVAGLVAYLASDEAAFVSGAEITIDGATTAGMMGV</sequence>
<keyword evidence="4" id="KW-1185">Reference proteome</keyword>
<comment type="caution">
    <text evidence="3">The sequence shown here is derived from an EMBL/GenBank/DDBJ whole genome shotgun (WGS) entry which is preliminary data.</text>
</comment>
<comment type="similarity">
    <text evidence="1">Belongs to the short-chain dehydrogenases/reductases (SDR) family.</text>
</comment>
<evidence type="ECO:0000313" key="4">
    <source>
        <dbReference type="Proteomes" id="UP000548867"/>
    </source>
</evidence>
<dbReference type="AlphaFoldDB" id="A0A7W6CT27"/>
<dbReference type="EC" id="1.1.1.51" evidence="3"/>